<dbReference type="InterPro" id="IPR052925">
    <property type="entry name" value="Phage_Integrase-like_Recomb"/>
</dbReference>
<dbReference type="RefSeq" id="WP_145681114.1">
    <property type="nucleotide sequence ID" value="NZ_VITH01000001.1"/>
</dbReference>
<dbReference type="Gene3D" id="1.10.443.10">
    <property type="entry name" value="Intergrase catalytic core"/>
    <property type="match status" value="1"/>
</dbReference>
<dbReference type="Gene3D" id="1.10.150.130">
    <property type="match status" value="2"/>
</dbReference>
<dbReference type="InterPro" id="IPR010998">
    <property type="entry name" value="Integrase_recombinase_N"/>
</dbReference>
<dbReference type="Pfam" id="PF00589">
    <property type="entry name" value="Phage_integrase"/>
    <property type="match status" value="1"/>
</dbReference>
<evidence type="ECO:0000259" key="6">
    <source>
        <dbReference type="PROSITE" id="PS51900"/>
    </source>
</evidence>
<gene>
    <name evidence="7" type="ORF">FBZ83_101750</name>
</gene>
<dbReference type="PANTHER" id="PTHR34605:SF4">
    <property type="entry name" value="DNA ADENINE METHYLTRANSFERASE"/>
    <property type="match status" value="1"/>
</dbReference>
<evidence type="ECO:0000313" key="8">
    <source>
        <dbReference type="Proteomes" id="UP000318529"/>
    </source>
</evidence>
<keyword evidence="2 4" id="KW-0238">DNA-binding</keyword>
<proteinExistence type="predicted"/>
<dbReference type="PROSITE" id="PS51898">
    <property type="entry name" value="TYR_RECOMBINASE"/>
    <property type="match status" value="1"/>
</dbReference>
<dbReference type="GO" id="GO:0006310">
    <property type="term" value="P:DNA recombination"/>
    <property type="evidence" value="ECO:0007669"/>
    <property type="project" value="UniProtKB-KW"/>
</dbReference>
<feature type="domain" description="Core-binding (CB)" evidence="6">
    <location>
        <begin position="129"/>
        <end position="204"/>
    </location>
</feature>
<dbReference type="EMBL" id="VITH01000001">
    <property type="protein sequence ID" value="TWA87881.1"/>
    <property type="molecule type" value="Genomic_DNA"/>
</dbReference>
<accession>A0A560CSQ5</accession>
<dbReference type="GO" id="GO:0003677">
    <property type="term" value="F:DNA binding"/>
    <property type="evidence" value="ECO:0007669"/>
    <property type="project" value="UniProtKB-UniRule"/>
</dbReference>
<sequence length="457" mass="49170">MPAVPPPVAIPFALLPHLSAADVARLRAAFAARTMAASTRRALLGDARLFVRWCAQAGHRALPASPATVTAFLADATIAGRTPATLRRYRSSLAWWHAAGGYANPCATTALSTPLPETDFPNAGLAALRRFLDVAQRCLAPATLRAVRADARVFAAWCGARGLSWLPAAPETVCAFLQDAGTTRKPATIARYLASIALLHRAAEHRNPCDHWSVTLERRGHAREHGSAHRQATALTDAVLDPILDRLATTTDQQQRPIDRRDRALLLVGRDTLARADELVALRWADLHPVDPNDPEARPGEGTIRIRRSKTDLEGEGAEVWLSAEAMAALAAWRMVAPHWPDSVTGAPTREGVFVFGHLRRGGPGERMSPAAVRRVVVRRTAAADPLAVGFSGHSLRVGAAQDLLAAGVDLAGLMQAGRWASPQMPARYTERLRAVRGAVARIRRARQGGDHGQDPL</sequence>
<evidence type="ECO:0000256" key="4">
    <source>
        <dbReference type="PROSITE-ProRule" id="PRU01248"/>
    </source>
</evidence>
<protein>
    <submittedName>
        <fullName evidence="7">Site-specific recombinase XerD</fullName>
    </submittedName>
</protein>
<dbReference type="InterPro" id="IPR013762">
    <property type="entry name" value="Integrase-like_cat_sf"/>
</dbReference>
<evidence type="ECO:0000256" key="1">
    <source>
        <dbReference type="ARBA" id="ARBA00022908"/>
    </source>
</evidence>
<keyword evidence="1" id="KW-0229">DNA integration</keyword>
<evidence type="ECO:0000259" key="5">
    <source>
        <dbReference type="PROSITE" id="PS51898"/>
    </source>
</evidence>
<dbReference type="InterPro" id="IPR011010">
    <property type="entry name" value="DNA_brk_join_enz"/>
</dbReference>
<dbReference type="SUPFAM" id="SSF56349">
    <property type="entry name" value="DNA breaking-rejoining enzymes"/>
    <property type="match status" value="1"/>
</dbReference>
<reference evidence="7 8" key="1">
    <citation type="submission" date="2019-06" db="EMBL/GenBank/DDBJ databases">
        <title>Genomic Encyclopedia of Type Strains, Phase IV (KMG-V): Genome sequencing to study the core and pangenomes of soil and plant-associated prokaryotes.</title>
        <authorList>
            <person name="Whitman W."/>
        </authorList>
    </citation>
    <scope>NUCLEOTIDE SEQUENCE [LARGE SCALE GENOMIC DNA]</scope>
    <source>
        <strain evidence="7 8">BR 11650</strain>
    </source>
</reference>
<dbReference type="Proteomes" id="UP000318529">
    <property type="component" value="Unassembled WGS sequence"/>
</dbReference>
<organism evidence="7 8">
    <name type="scientific">Azospirillum brasilense</name>
    <dbReference type="NCBI Taxonomy" id="192"/>
    <lineage>
        <taxon>Bacteria</taxon>
        <taxon>Pseudomonadati</taxon>
        <taxon>Pseudomonadota</taxon>
        <taxon>Alphaproteobacteria</taxon>
        <taxon>Rhodospirillales</taxon>
        <taxon>Azospirillaceae</taxon>
        <taxon>Azospirillum</taxon>
    </lineage>
</organism>
<evidence type="ECO:0000256" key="3">
    <source>
        <dbReference type="ARBA" id="ARBA00023172"/>
    </source>
</evidence>
<evidence type="ECO:0000313" key="7">
    <source>
        <dbReference type="EMBL" id="TWA87881.1"/>
    </source>
</evidence>
<dbReference type="InterPro" id="IPR044068">
    <property type="entry name" value="CB"/>
</dbReference>
<name>A0A560CSQ5_AZOBR</name>
<dbReference type="SUPFAM" id="SSF47823">
    <property type="entry name" value="lambda integrase-like, N-terminal domain"/>
    <property type="match status" value="2"/>
</dbReference>
<keyword evidence="3" id="KW-0233">DNA recombination</keyword>
<dbReference type="PANTHER" id="PTHR34605">
    <property type="entry name" value="PHAGE_INTEGRASE DOMAIN-CONTAINING PROTEIN"/>
    <property type="match status" value="1"/>
</dbReference>
<feature type="domain" description="Tyr recombinase" evidence="5">
    <location>
        <begin position="230"/>
        <end position="443"/>
    </location>
</feature>
<dbReference type="AlphaFoldDB" id="A0A560CSQ5"/>
<dbReference type="PROSITE" id="PS51900">
    <property type="entry name" value="CB"/>
    <property type="match status" value="1"/>
</dbReference>
<evidence type="ECO:0000256" key="2">
    <source>
        <dbReference type="ARBA" id="ARBA00023125"/>
    </source>
</evidence>
<dbReference type="GO" id="GO:0015074">
    <property type="term" value="P:DNA integration"/>
    <property type="evidence" value="ECO:0007669"/>
    <property type="project" value="UniProtKB-KW"/>
</dbReference>
<comment type="caution">
    <text evidence="7">The sequence shown here is derived from an EMBL/GenBank/DDBJ whole genome shotgun (WGS) entry which is preliminary data.</text>
</comment>
<dbReference type="InterPro" id="IPR002104">
    <property type="entry name" value="Integrase_catalytic"/>
</dbReference>